<feature type="transmembrane region" description="Helical" evidence="6">
    <location>
        <begin position="745"/>
        <end position="765"/>
    </location>
</feature>
<evidence type="ECO:0000256" key="5">
    <source>
        <dbReference type="ARBA" id="ARBA00023136"/>
    </source>
</evidence>
<evidence type="ECO:0000256" key="4">
    <source>
        <dbReference type="ARBA" id="ARBA00022989"/>
    </source>
</evidence>
<feature type="domain" description="ABC3 transporter permease C-terminal" evidence="7">
    <location>
        <begin position="306"/>
        <end position="419"/>
    </location>
</feature>
<keyword evidence="3 6" id="KW-0812">Transmembrane</keyword>
<dbReference type="InterPro" id="IPR050250">
    <property type="entry name" value="Macrolide_Exporter_MacB"/>
</dbReference>
<keyword evidence="4 6" id="KW-1133">Transmembrane helix</keyword>
<keyword evidence="2" id="KW-1003">Cell membrane</keyword>
<dbReference type="Proteomes" id="UP001501207">
    <property type="component" value="Unassembled WGS sequence"/>
</dbReference>
<dbReference type="PANTHER" id="PTHR30572:SF18">
    <property type="entry name" value="ABC-TYPE MACROLIDE FAMILY EXPORT SYSTEM PERMEASE COMPONENT 2"/>
    <property type="match status" value="1"/>
</dbReference>
<dbReference type="RefSeq" id="WP_344973637.1">
    <property type="nucleotide sequence ID" value="NZ_BAABFN010000001.1"/>
</dbReference>
<accession>A0ABP8FC64</accession>
<reference evidence="10" key="1">
    <citation type="journal article" date="2019" name="Int. J. Syst. Evol. Microbiol.">
        <title>The Global Catalogue of Microorganisms (GCM) 10K type strain sequencing project: providing services to taxonomists for standard genome sequencing and annotation.</title>
        <authorList>
            <consortium name="The Broad Institute Genomics Platform"/>
            <consortium name="The Broad Institute Genome Sequencing Center for Infectious Disease"/>
            <person name="Wu L."/>
            <person name="Ma J."/>
        </authorList>
    </citation>
    <scope>NUCLEOTIDE SEQUENCE [LARGE SCALE GENOMIC DNA]</scope>
    <source>
        <strain evidence="10">JCM 17664</strain>
    </source>
</reference>
<dbReference type="InterPro" id="IPR003838">
    <property type="entry name" value="ABC3_permease_C"/>
</dbReference>
<evidence type="ECO:0000259" key="7">
    <source>
        <dbReference type="Pfam" id="PF02687"/>
    </source>
</evidence>
<keyword evidence="5 6" id="KW-0472">Membrane</keyword>
<protein>
    <submittedName>
        <fullName evidence="9">ABC transporter permease</fullName>
    </submittedName>
</protein>
<sequence length="816" mass="90934">MLKYYFKTALRVFTRNKAFALINVLGLSVGISAALVIFLIVHYEFSFDRFEKDADRIYRIVLDARFNDADGHSAAVPAPLSGAVEREVTGIDATVPVMQFQGDATTQVTVETPAGKPRIYKKQSDVVFTNSGYFKLLPFQWIAGSPATAMKDPFTVVLTESRSRRYFPGMAARDVVGRRLTCNDITLTVSGIVKDLHEHTAFTAEAFISYSTIAQTSLKDQFMMDVWNDWMIYSQLYVKIAEGSTPGNVETQLKTLLSKYNKDVNKDRYHTMSFRLQPLNDIHFNPWYPTLGSRIVHKPTLYGLLAIAAFLLLLGSINFINLTTAYASQRAREIGIRKTMGSSKANLIVQFLGETVLITTLAALVSVALTPLLLRMFRDFIPPGLHFDLLHQSSLIIFLLLLIVAVSFLSGLYPAFVLSGYRPARVLKNQAFADKAQTRNAWVRKTLTVSQFVIAQFFVMATLMVGKQIRFSLNTDMGFNKEAVINFNIPRDTVAGREKLLLNEIASIPGVALASTGFFAPADKGVAFVNIAYHTGKEEIKPNAQIRWGDSNYLKLYQIKIIAGRNVLPEEGVKEFLVNESFAHAIGFTKAGDAVGRELQWNGKNVPIVGIMKDFHDQSTHARISPMVFEHNNGSTFHVKLAPDNAGGAQWTAVIAGIRKQYKQLYPDEEFNYGFLDDTIAAFYEREQQTARLLGWATALAILISCLGLLGLVIYTTGLRSKEIGIRKVLGATVSQIVTVLSKDFLRLVLIAFVLAAPVAWWAIHRWLEDYSYRTSLSWWVFALSGLGMMLIALVTMGLQTVRAATANPVKSLRTE</sequence>
<organism evidence="9 10">
    <name type="scientific">Compostibacter hankyongensis</name>
    <dbReference type="NCBI Taxonomy" id="1007089"/>
    <lineage>
        <taxon>Bacteria</taxon>
        <taxon>Pseudomonadati</taxon>
        <taxon>Bacteroidota</taxon>
        <taxon>Chitinophagia</taxon>
        <taxon>Chitinophagales</taxon>
        <taxon>Chitinophagaceae</taxon>
        <taxon>Compostibacter</taxon>
    </lineage>
</organism>
<evidence type="ECO:0000256" key="2">
    <source>
        <dbReference type="ARBA" id="ARBA00022475"/>
    </source>
</evidence>
<feature type="transmembrane region" description="Helical" evidence="6">
    <location>
        <begin position="777"/>
        <end position="799"/>
    </location>
</feature>
<feature type="transmembrane region" description="Helical" evidence="6">
    <location>
        <begin position="347"/>
        <end position="374"/>
    </location>
</feature>
<comment type="caution">
    <text evidence="9">The sequence shown here is derived from an EMBL/GenBank/DDBJ whole genome shotgun (WGS) entry which is preliminary data.</text>
</comment>
<feature type="transmembrane region" description="Helical" evidence="6">
    <location>
        <begin position="20"/>
        <end position="43"/>
    </location>
</feature>
<feature type="transmembrane region" description="Helical" evidence="6">
    <location>
        <begin position="301"/>
        <end position="326"/>
    </location>
</feature>
<proteinExistence type="predicted"/>
<evidence type="ECO:0000259" key="8">
    <source>
        <dbReference type="Pfam" id="PF12704"/>
    </source>
</evidence>
<keyword evidence="10" id="KW-1185">Reference proteome</keyword>
<feature type="domain" description="ABC3 transporter permease C-terminal" evidence="7">
    <location>
        <begin position="699"/>
        <end position="809"/>
    </location>
</feature>
<feature type="transmembrane region" description="Helical" evidence="6">
    <location>
        <begin position="442"/>
        <end position="465"/>
    </location>
</feature>
<feature type="domain" description="MacB-like periplasmic core" evidence="8">
    <location>
        <begin position="21"/>
        <end position="255"/>
    </location>
</feature>
<feature type="transmembrane region" description="Helical" evidence="6">
    <location>
        <begin position="394"/>
        <end position="421"/>
    </location>
</feature>
<comment type="subcellular location">
    <subcellularLocation>
        <location evidence="1">Cell membrane</location>
        <topology evidence="1">Multi-pass membrane protein</topology>
    </subcellularLocation>
</comment>
<dbReference type="Pfam" id="PF12704">
    <property type="entry name" value="MacB_PCD"/>
    <property type="match status" value="2"/>
</dbReference>
<feature type="transmembrane region" description="Helical" evidence="6">
    <location>
        <begin position="693"/>
        <end position="718"/>
    </location>
</feature>
<dbReference type="PANTHER" id="PTHR30572">
    <property type="entry name" value="MEMBRANE COMPONENT OF TRANSPORTER-RELATED"/>
    <property type="match status" value="1"/>
</dbReference>
<feature type="domain" description="MacB-like periplasmic core" evidence="8">
    <location>
        <begin position="447"/>
        <end position="621"/>
    </location>
</feature>
<evidence type="ECO:0000256" key="6">
    <source>
        <dbReference type="SAM" id="Phobius"/>
    </source>
</evidence>
<evidence type="ECO:0000313" key="9">
    <source>
        <dbReference type="EMBL" id="GAA4300280.1"/>
    </source>
</evidence>
<name>A0ABP8FC64_9BACT</name>
<dbReference type="InterPro" id="IPR025857">
    <property type="entry name" value="MacB_PCD"/>
</dbReference>
<dbReference type="Pfam" id="PF02687">
    <property type="entry name" value="FtsX"/>
    <property type="match status" value="2"/>
</dbReference>
<evidence type="ECO:0000256" key="1">
    <source>
        <dbReference type="ARBA" id="ARBA00004651"/>
    </source>
</evidence>
<evidence type="ECO:0000256" key="3">
    <source>
        <dbReference type="ARBA" id="ARBA00022692"/>
    </source>
</evidence>
<gene>
    <name evidence="9" type="ORF">GCM10023143_01070</name>
</gene>
<dbReference type="EMBL" id="BAABFN010000001">
    <property type="protein sequence ID" value="GAA4300280.1"/>
    <property type="molecule type" value="Genomic_DNA"/>
</dbReference>
<evidence type="ECO:0000313" key="10">
    <source>
        <dbReference type="Proteomes" id="UP001501207"/>
    </source>
</evidence>